<protein>
    <submittedName>
        <fullName evidence="2">Uncharacterized protein</fullName>
    </submittedName>
</protein>
<keyword evidence="3" id="KW-1185">Reference proteome</keyword>
<evidence type="ECO:0000256" key="1">
    <source>
        <dbReference type="SAM" id="Coils"/>
    </source>
</evidence>
<reference evidence="2 3" key="1">
    <citation type="journal article" date="2024" name="BMC Biol.">
        <title>Comparative genomics of Ascetosporea gives new insight into the evolutionary basis for animal parasitism in Rhizaria.</title>
        <authorList>
            <person name="Hiltunen Thoren M."/>
            <person name="Onut-Brannstrom I."/>
            <person name="Alfjorden A."/>
            <person name="Peckova H."/>
            <person name="Swords F."/>
            <person name="Hooper C."/>
            <person name="Holzer A.S."/>
            <person name="Bass D."/>
            <person name="Burki F."/>
        </authorList>
    </citation>
    <scope>NUCLEOTIDE SEQUENCE [LARGE SCALE GENOMIC DNA]</scope>
    <source>
        <strain evidence="2">20-A016</strain>
    </source>
</reference>
<gene>
    <name evidence="2" type="ORF">MHBO_004355</name>
</gene>
<dbReference type="EMBL" id="JBDODL010003832">
    <property type="protein sequence ID" value="MES1922829.1"/>
    <property type="molecule type" value="Genomic_DNA"/>
</dbReference>
<comment type="caution">
    <text evidence="2">The sequence shown here is derived from an EMBL/GenBank/DDBJ whole genome shotgun (WGS) entry which is preliminary data.</text>
</comment>
<feature type="non-terminal residue" evidence="2">
    <location>
        <position position="1"/>
    </location>
</feature>
<evidence type="ECO:0000313" key="2">
    <source>
        <dbReference type="EMBL" id="MES1922829.1"/>
    </source>
</evidence>
<accession>A0ABV2ATL4</accession>
<proteinExistence type="predicted"/>
<dbReference type="Proteomes" id="UP001439008">
    <property type="component" value="Unassembled WGS sequence"/>
</dbReference>
<organism evidence="2 3">
    <name type="scientific">Bonamia ostreae</name>
    <dbReference type="NCBI Taxonomy" id="126728"/>
    <lineage>
        <taxon>Eukaryota</taxon>
        <taxon>Sar</taxon>
        <taxon>Rhizaria</taxon>
        <taxon>Endomyxa</taxon>
        <taxon>Ascetosporea</taxon>
        <taxon>Haplosporida</taxon>
        <taxon>Bonamia</taxon>
    </lineage>
</organism>
<evidence type="ECO:0000313" key="3">
    <source>
        <dbReference type="Proteomes" id="UP001439008"/>
    </source>
</evidence>
<keyword evidence="1" id="KW-0175">Coiled coil</keyword>
<feature type="coiled-coil region" evidence="1">
    <location>
        <begin position="14"/>
        <end position="65"/>
    </location>
</feature>
<name>A0ABV2ATL4_9EUKA</name>
<sequence length="157" mass="19292">AWLSKEWKTEQKMRDEYRNMYEKTKKELNDYKKRNEDLEAKCKENKELLDIIQKLKKDNQDLKKELCERNQEYDLLMTKRNQDIASQRMRGQVCYFGVHLYTYIYLYNCFPFRRYVKTACEHVYSFNYSSFGNVMIKKQSLMRIILTFGFQIVCFFP</sequence>